<keyword evidence="2" id="KW-0963">Cytoplasm</keyword>
<dbReference type="Pfam" id="PF01636">
    <property type="entry name" value="APH"/>
    <property type="match status" value="1"/>
</dbReference>
<feature type="domain" description="Aminoglycoside phosphotransferase" evidence="10">
    <location>
        <begin position="46"/>
        <end position="276"/>
    </location>
</feature>
<dbReference type="EMBL" id="WUEY01000002">
    <property type="protein sequence ID" value="NEI69234.1"/>
    <property type="molecule type" value="Genomic_DNA"/>
</dbReference>
<comment type="function">
    <text evidence="6">Catalyzes the GTP-dependent phosphorylation of 5-hydroxy-L-lysine.</text>
</comment>
<dbReference type="InterPro" id="IPR002575">
    <property type="entry name" value="Aminoglycoside_PTrfase"/>
</dbReference>
<feature type="compositionally biased region" description="Polar residues" evidence="9">
    <location>
        <begin position="1"/>
        <end position="14"/>
    </location>
</feature>
<evidence type="ECO:0000259" key="10">
    <source>
        <dbReference type="Pfam" id="PF01636"/>
    </source>
</evidence>
<evidence type="ECO:0000313" key="11">
    <source>
        <dbReference type="EMBL" id="NEI69234.1"/>
    </source>
</evidence>
<dbReference type="InterPro" id="IPR050249">
    <property type="entry name" value="Pseudomonas-type_ThrB"/>
</dbReference>
<proteinExistence type="predicted"/>
<dbReference type="GO" id="GO:0047992">
    <property type="term" value="F:hydroxylysine kinase activity"/>
    <property type="evidence" value="ECO:0007669"/>
    <property type="project" value="UniProtKB-EC"/>
</dbReference>
<name>A0A6L9U1Z3_9HYPH</name>
<dbReference type="EC" id="2.7.1.81" evidence="7"/>
<evidence type="ECO:0000256" key="3">
    <source>
        <dbReference type="ARBA" id="ARBA00022679"/>
    </source>
</evidence>
<evidence type="ECO:0000313" key="12">
    <source>
        <dbReference type="Proteomes" id="UP000483035"/>
    </source>
</evidence>
<comment type="subcellular location">
    <subcellularLocation>
        <location evidence="1">Cytoplasm</location>
    </subcellularLocation>
</comment>
<evidence type="ECO:0000256" key="9">
    <source>
        <dbReference type="SAM" id="MobiDB-lite"/>
    </source>
</evidence>
<protein>
    <recommendedName>
        <fullName evidence="8">Hydroxylysine kinase</fullName>
        <ecNumber evidence="7">2.7.1.81</ecNumber>
    </recommendedName>
</protein>
<dbReference type="PANTHER" id="PTHR21064">
    <property type="entry name" value="AMINOGLYCOSIDE PHOSPHOTRANSFERASE DOMAIN-CONTAINING PROTEIN-RELATED"/>
    <property type="match status" value="1"/>
</dbReference>
<evidence type="ECO:0000256" key="4">
    <source>
        <dbReference type="ARBA" id="ARBA00022777"/>
    </source>
</evidence>
<dbReference type="AlphaFoldDB" id="A0A6L9U1Z3"/>
<evidence type="ECO:0000256" key="1">
    <source>
        <dbReference type="ARBA" id="ARBA00004496"/>
    </source>
</evidence>
<evidence type="ECO:0000256" key="8">
    <source>
        <dbReference type="ARBA" id="ARBA00040505"/>
    </source>
</evidence>
<reference evidence="11 12" key="1">
    <citation type="submission" date="2019-12" db="EMBL/GenBank/DDBJ databases">
        <title>Rhizobium genotypes associated with high levels of biological nitrogen fixation by grain legumes in a temperate-maritime cropping system.</title>
        <authorList>
            <person name="Maluk M."/>
            <person name="Francesc Ferrando Molina F."/>
            <person name="Lopez Del Egido L."/>
            <person name="Lafos M."/>
            <person name="Langarica-Fuentes A."/>
            <person name="Gebre Yohannes G."/>
            <person name="Young M.W."/>
            <person name="Martin P."/>
            <person name="Gantlett R."/>
            <person name="Kenicer G."/>
            <person name="Hawes C."/>
            <person name="Begg G.S."/>
            <person name="Quilliam R.S."/>
            <person name="Squire G.R."/>
            <person name="Poole P.S."/>
            <person name="Young P.W."/>
            <person name="Iannetta P.M."/>
            <person name="James E.K."/>
        </authorList>
    </citation>
    <scope>NUCLEOTIDE SEQUENCE [LARGE SCALE GENOMIC DNA]</scope>
    <source>
        <strain evidence="11 12">JHI1118</strain>
    </source>
</reference>
<evidence type="ECO:0000256" key="5">
    <source>
        <dbReference type="ARBA" id="ARBA00036820"/>
    </source>
</evidence>
<dbReference type="PANTHER" id="PTHR21064:SF1">
    <property type="entry name" value="HYDROXYLYSINE KINASE"/>
    <property type="match status" value="1"/>
</dbReference>
<evidence type="ECO:0000256" key="2">
    <source>
        <dbReference type="ARBA" id="ARBA00022490"/>
    </source>
</evidence>
<dbReference type="SUPFAM" id="SSF56112">
    <property type="entry name" value="Protein kinase-like (PK-like)"/>
    <property type="match status" value="1"/>
</dbReference>
<dbReference type="Gene3D" id="3.90.1200.10">
    <property type="match status" value="1"/>
</dbReference>
<evidence type="ECO:0000256" key="6">
    <source>
        <dbReference type="ARBA" id="ARBA00037368"/>
    </source>
</evidence>
<dbReference type="RefSeq" id="WP_163985648.1">
    <property type="nucleotide sequence ID" value="NZ_WUEY01000002.1"/>
</dbReference>
<comment type="catalytic activity">
    <reaction evidence="5">
        <text>(5R)-5-hydroxy-L-lysine + GTP = (5R)-5-phosphooxy-L-lysine + GDP + H(+)</text>
        <dbReference type="Rhea" id="RHEA:19049"/>
        <dbReference type="ChEBI" id="CHEBI:15378"/>
        <dbReference type="ChEBI" id="CHEBI:37565"/>
        <dbReference type="ChEBI" id="CHEBI:57882"/>
        <dbReference type="ChEBI" id="CHEBI:58189"/>
        <dbReference type="ChEBI" id="CHEBI:58357"/>
        <dbReference type="EC" id="2.7.1.81"/>
    </reaction>
</comment>
<organism evidence="11 12">
    <name type="scientific">Rhizobium lusitanum</name>
    <dbReference type="NCBI Taxonomy" id="293958"/>
    <lineage>
        <taxon>Bacteria</taxon>
        <taxon>Pseudomonadati</taxon>
        <taxon>Pseudomonadota</taxon>
        <taxon>Alphaproteobacteria</taxon>
        <taxon>Hyphomicrobiales</taxon>
        <taxon>Rhizobiaceae</taxon>
        <taxon>Rhizobium/Agrobacterium group</taxon>
        <taxon>Rhizobium</taxon>
    </lineage>
</organism>
<comment type="caution">
    <text evidence="11">The sequence shown here is derived from an EMBL/GenBank/DDBJ whole genome shotgun (WGS) entry which is preliminary data.</text>
</comment>
<dbReference type="InterPro" id="IPR011009">
    <property type="entry name" value="Kinase-like_dom_sf"/>
</dbReference>
<gene>
    <name evidence="11" type="ORF">GR212_06565</name>
</gene>
<evidence type="ECO:0000256" key="7">
    <source>
        <dbReference type="ARBA" id="ARBA00038873"/>
    </source>
</evidence>
<dbReference type="Proteomes" id="UP000483035">
    <property type="component" value="Unassembled WGS sequence"/>
</dbReference>
<sequence>MSSTSEPNRQSQDALSAEVGKTSHETVEAIAFDYFGLTGKAATLSSERDETFLIQTDTADDYILKIANPAERPDVLEFQTQALIHLAAKSPALPLPRAIPSKTGQMLVTLPLGEKPRIARLLTYLPGRQLYKARRSPEQMGALGEMLARLGKGLADFHLQTPHQTLLWDICNAAALTGYVAHVDPSRQRMVGHVLENFDLLANGAMRGLRRQVIHNDFNPHNIVVSERDPATVTGVIDFGDMVEAPLVNDLAVALSYQIGAENGLDDIVAMLRAYHRVNPLDPLEISCLPTLLRTRLAMTVIITEWRAALYPENRDYILRNHPIALAGLMRLVDHSDADLGAFFRQKIGDLS</sequence>
<accession>A0A6L9U1Z3</accession>
<dbReference type="GO" id="GO:0005737">
    <property type="term" value="C:cytoplasm"/>
    <property type="evidence" value="ECO:0007669"/>
    <property type="project" value="UniProtKB-SubCell"/>
</dbReference>
<keyword evidence="3 11" id="KW-0808">Transferase</keyword>
<keyword evidence="4" id="KW-0418">Kinase</keyword>
<feature type="region of interest" description="Disordered" evidence="9">
    <location>
        <begin position="1"/>
        <end position="20"/>
    </location>
</feature>